<evidence type="ECO:0000313" key="2">
    <source>
        <dbReference type="Proteomes" id="UP000028073"/>
    </source>
</evidence>
<sequence>MKKNVFHLLLGMVETIGIFPSVNLHSGAHSAVAGGRQNRASVTGSEEYGTRRKYTRAESVVQCKGMDRCSGSQGFLGNRTTF</sequence>
<dbReference type="Proteomes" id="UP000028073">
    <property type="component" value="Unassembled WGS sequence"/>
</dbReference>
<name>A0A081NCY8_9GAMM</name>
<dbReference type="EMBL" id="JOKH01000005">
    <property type="protein sequence ID" value="KEQ16311.1"/>
    <property type="molecule type" value="Genomic_DNA"/>
</dbReference>
<gene>
    <name evidence="1" type="ORF">GZ78_20715</name>
</gene>
<evidence type="ECO:0000313" key="1">
    <source>
        <dbReference type="EMBL" id="KEQ16311.1"/>
    </source>
</evidence>
<comment type="caution">
    <text evidence="1">The sequence shown here is derived from an EMBL/GenBank/DDBJ whole genome shotgun (WGS) entry which is preliminary data.</text>
</comment>
<keyword evidence="2" id="KW-1185">Reference proteome</keyword>
<protein>
    <submittedName>
        <fullName evidence="1">Uncharacterized protein</fullName>
    </submittedName>
</protein>
<reference evidence="1 2" key="1">
    <citation type="submission" date="2014-06" db="EMBL/GenBank/DDBJ databases">
        <title>Whole Genome Sequences of Three Symbiotic Endozoicomonas Bacteria.</title>
        <authorList>
            <person name="Neave M.J."/>
            <person name="Apprill A."/>
            <person name="Voolstra C.R."/>
        </authorList>
    </citation>
    <scope>NUCLEOTIDE SEQUENCE [LARGE SCALE GENOMIC DNA]</scope>
    <source>
        <strain evidence="1 2">DSM 25634</strain>
    </source>
</reference>
<organism evidence="1 2">
    <name type="scientific">Endozoicomonas numazuensis</name>
    <dbReference type="NCBI Taxonomy" id="1137799"/>
    <lineage>
        <taxon>Bacteria</taxon>
        <taxon>Pseudomonadati</taxon>
        <taxon>Pseudomonadota</taxon>
        <taxon>Gammaproteobacteria</taxon>
        <taxon>Oceanospirillales</taxon>
        <taxon>Endozoicomonadaceae</taxon>
        <taxon>Endozoicomonas</taxon>
    </lineage>
</organism>
<accession>A0A081NCY8</accession>
<dbReference type="AlphaFoldDB" id="A0A081NCY8"/>
<proteinExistence type="predicted"/>